<dbReference type="GO" id="GO:0016491">
    <property type="term" value="F:oxidoreductase activity"/>
    <property type="evidence" value="ECO:0007669"/>
    <property type="project" value="UniProtKB-KW"/>
</dbReference>
<dbReference type="GO" id="GO:0000166">
    <property type="term" value="F:nucleotide binding"/>
    <property type="evidence" value="ECO:0007669"/>
    <property type="project" value="InterPro"/>
</dbReference>
<reference evidence="5 6" key="1">
    <citation type="submission" date="2019-11" db="EMBL/GenBank/DDBJ databases">
        <title>Maribacter lutea sp. nov., a marine bacterium isolated from intertidal sand.</title>
        <authorList>
            <person name="Liu A."/>
        </authorList>
    </citation>
    <scope>NUCLEOTIDE SEQUENCE [LARGE SCALE GENOMIC DNA]</scope>
    <source>
        <strain evidence="5 6">RZ05</strain>
    </source>
</reference>
<gene>
    <name evidence="5" type="ORF">GJ691_10550</name>
</gene>
<evidence type="ECO:0000256" key="2">
    <source>
        <dbReference type="ARBA" id="ARBA00023002"/>
    </source>
</evidence>
<proteinExistence type="inferred from homology"/>
<keyword evidence="2" id="KW-0560">Oxidoreductase</keyword>
<dbReference type="SUPFAM" id="SSF55347">
    <property type="entry name" value="Glyceraldehyde-3-phosphate dehydrogenase-like, C-terminal domain"/>
    <property type="match status" value="1"/>
</dbReference>
<sequence>MNMGQKIRWGIIGLGGIAQKFANDLNLVDDAEIIAVASRSMDKADAFAKQHQAKHAFGSYQALFECDEVDVVYIATPHTGHKEWSIKAMNHGKSVLCEKPMGMDRSDVEEMVSVAEKNKVFLMEALWSRFNPSIRKAKALVEAGEIGELGYLHADFAFYALDRPEDGRLLNPELGGGSLLDIGIYPIFLSYLFLGMPVNIKTSSKFYKTGVEVQTSMIFEYPKAQAILYSGLTSGSKMEAEISGSKGALFLSPQWHIAQGYTFKKGDDADYVELPTPGFGYTYEVEEVHSCLKQGKLQSDLWSHKNSLDLAELLETIRVKNGIKFPFEQ</sequence>
<name>A0A6I2MQ90_9FLAO</name>
<comment type="similarity">
    <text evidence="1">Belongs to the Gfo/Idh/MocA family.</text>
</comment>
<dbReference type="EMBL" id="WKJH01000008">
    <property type="protein sequence ID" value="MRX64610.1"/>
    <property type="molecule type" value="Genomic_DNA"/>
</dbReference>
<evidence type="ECO:0000313" key="6">
    <source>
        <dbReference type="Proteomes" id="UP000443153"/>
    </source>
</evidence>
<dbReference type="AlphaFoldDB" id="A0A6I2MQ90"/>
<feature type="domain" description="GFO/IDH/MocA-like oxidoreductase" evidence="4">
    <location>
        <begin position="134"/>
        <end position="249"/>
    </location>
</feature>
<comment type="caution">
    <text evidence="5">The sequence shown here is derived from an EMBL/GenBank/DDBJ whole genome shotgun (WGS) entry which is preliminary data.</text>
</comment>
<dbReference type="PANTHER" id="PTHR22604">
    <property type="entry name" value="OXIDOREDUCTASES"/>
    <property type="match status" value="1"/>
</dbReference>
<dbReference type="PANTHER" id="PTHR22604:SF105">
    <property type="entry name" value="TRANS-1,2-DIHYDROBENZENE-1,2-DIOL DEHYDROGENASE"/>
    <property type="match status" value="1"/>
</dbReference>
<evidence type="ECO:0000256" key="1">
    <source>
        <dbReference type="ARBA" id="ARBA00010928"/>
    </source>
</evidence>
<dbReference type="Pfam" id="PF22725">
    <property type="entry name" value="GFO_IDH_MocA_C3"/>
    <property type="match status" value="1"/>
</dbReference>
<dbReference type="InterPro" id="IPR000683">
    <property type="entry name" value="Gfo/Idh/MocA-like_OxRdtase_N"/>
</dbReference>
<protein>
    <submittedName>
        <fullName evidence="5">Gfo/Idh/MocA family oxidoreductase</fullName>
    </submittedName>
</protein>
<dbReference type="Proteomes" id="UP000443153">
    <property type="component" value="Unassembled WGS sequence"/>
</dbReference>
<dbReference type="Pfam" id="PF01408">
    <property type="entry name" value="GFO_IDH_MocA"/>
    <property type="match status" value="1"/>
</dbReference>
<accession>A0A6I2MQ90</accession>
<keyword evidence="6" id="KW-1185">Reference proteome</keyword>
<evidence type="ECO:0000259" key="4">
    <source>
        <dbReference type="Pfam" id="PF22725"/>
    </source>
</evidence>
<dbReference type="OrthoDB" id="9815825at2"/>
<dbReference type="InterPro" id="IPR036291">
    <property type="entry name" value="NAD(P)-bd_dom_sf"/>
</dbReference>
<dbReference type="InterPro" id="IPR050984">
    <property type="entry name" value="Gfo/Idh/MocA_domain"/>
</dbReference>
<evidence type="ECO:0000259" key="3">
    <source>
        <dbReference type="Pfam" id="PF01408"/>
    </source>
</evidence>
<dbReference type="SUPFAM" id="SSF51735">
    <property type="entry name" value="NAD(P)-binding Rossmann-fold domains"/>
    <property type="match status" value="1"/>
</dbReference>
<dbReference type="Gene3D" id="3.40.50.720">
    <property type="entry name" value="NAD(P)-binding Rossmann-like Domain"/>
    <property type="match status" value="1"/>
</dbReference>
<evidence type="ECO:0000313" key="5">
    <source>
        <dbReference type="EMBL" id="MRX64610.1"/>
    </source>
</evidence>
<dbReference type="InterPro" id="IPR055170">
    <property type="entry name" value="GFO_IDH_MocA-like_dom"/>
</dbReference>
<dbReference type="Gene3D" id="3.30.360.10">
    <property type="entry name" value="Dihydrodipicolinate Reductase, domain 2"/>
    <property type="match status" value="1"/>
</dbReference>
<feature type="domain" description="Gfo/Idh/MocA-like oxidoreductase N-terminal" evidence="3">
    <location>
        <begin position="7"/>
        <end position="124"/>
    </location>
</feature>
<organism evidence="5 6">
    <name type="scientific">Maribacter luteus</name>
    <dbReference type="NCBI Taxonomy" id="2594478"/>
    <lineage>
        <taxon>Bacteria</taxon>
        <taxon>Pseudomonadati</taxon>
        <taxon>Bacteroidota</taxon>
        <taxon>Flavobacteriia</taxon>
        <taxon>Flavobacteriales</taxon>
        <taxon>Flavobacteriaceae</taxon>
        <taxon>Maribacter</taxon>
    </lineage>
</organism>